<dbReference type="EMBL" id="MEUG01000001">
    <property type="protein sequence ID" value="OGC28181.1"/>
    <property type="molecule type" value="Genomic_DNA"/>
</dbReference>
<dbReference type="AlphaFoldDB" id="A0A1F4T5U2"/>
<gene>
    <name evidence="1" type="ORF">A3K49_04255</name>
</gene>
<accession>A0A1F4T5U2</accession>
<sequence length="130" mass="14356">MILAIDPGKDKCGLAAMDNARRVSEKKVVSRQTVIGEVREMFRKYAPFSVVIGKSSEGKNIQKELSAVGLVSTAVSEKNSTRLARSRYWQDNPPTGWLRLIPTTFRVPPVPVDDHAAVIIGENYLESLGE</sequence>
<protein>
    <recommendedName>
        <fullName evidence="3">YqgF/RNase H-like domain-containing protein</fullName>
    </recommendedName>
</protein>
<reference evidence="1 2" key="1">
    <citation type="journal article" date="2016" name="Nat. Commun.">
        <title>Thousands of microbial genomes shed light on interconnected biogeochemical processes in an aquifer system.</title>
        <authorList>
            <person name="Anantharaman K."/>
            <person name="Brown C.T."/>
            <person name="Hug L.A."/>
            <person name="Sharon I."/>
            <person name="Castelle C.J."/>
            <person name="Probst A.J."/>
            <person name="Thomas B.C."/>
            <person name="Singh A."/>
            <person name="Wilkins M.J."/>
            <person name="Karaoz U."/>
            <person name="Brodie E.L."/>
            <person name="Williams K.H."/>
            <person name="Hubbard S.S."/>
            <person name="Banfield J.F."/>
        </authorList>
    </citation>
    <scope>NUCLEOTIDE SEQUENCE [LARGE SCALE GENOMIC DNA]</scope>
</reference>
<comment type="caution">
    <text evidence="1">The sequence shown here is derived from an EMBL/GenBank/DDBJ whole genome shotgun (WGS) entry which is preliminary data.</text>
</comment>
<organism evidence="1 2">
    <name type="scientific">candidate division WOR-1 bacterium RIFOXYC12_FULL_54_18</name>
    <dbReference type="NCBI Taxonomy" id="1802584"/>
    <lineage>
        <taxon>Bacteria</taxon>
        <taxon>Bacillati</taxon>
        <taxon>Saganbacteria</taxon>
    </lineage>
</organism>
<dbReference type="InterPro" id="IPR012337">
    <property type="entry name" value="RNaseH-like_sf"/>
</dbReference>
<dbReference type="Gene3D" id="3.30.420.140">
    <property type="entry name" value="YqgF/RNase H-like domain"/>
    <property type="match status" value="1"/>
</dbReference>
<dbReference type="InterPro" id="IPR037027">
    <property type="entry name" value="YqgF/RNaseH-like_dom_sf"/>
</dbReference>
<evidence type="ECO:0000313" key="2">
    <source>
        <dbReference type="Proteomes" id="UP000178602"/>
    </source>
</evidence>
<evidence type="ECO:0000313" key="1">
    <source>
        <dbReference type="EMBL" id="OGC28181.1"/>
    </source>
</evidence>
<proteinExistence type="predicted"/>
<dbReference type="GO" id="GO:0006139">
    <property type="term" value="P:nucleobase-containing compound metabolic process"/>
    <property type="evidence" value="ECO:0007669"/>
    <property type="project" value="InterPro"/>
</dbReference>
<name>A0A1F4T5U2_UNCSA</name>
<dbReference type="SUPFAM" id="SSF53098">
    <property type="entry name" value="Ribonuclease H-like"/>
    <property type="match status" value="1"/>
</dbReference>
<dbReference type="Proteomes" id="UP000178602">
    <property type="component" value="Unassembled WGS sequence"/>
</dbReference>
<evidence type="ECO:0008006" key="3">
    <source>
        <dbReference type="Google" id="ProtNLM"/>
    </source>
</evidence>